<gene>
    <name evidence="9" type="ORF">IAI61_08710</name>
    <name evidence="10" type="ORF">IAI61_22380</name>
</gene>
<evidence type="ECO:0000256" key="1">
    <source>
        <dbReference type="ARBA" id="ARBA00004442"/>
    </source>
</evidence>
<dbReference type="Proteomes" id="UP001518989">
    <property type="component" value="Unassembled WGS sequence"/>
</dbReference>
<evidence type="ECO:0000256" key="5">
    <source>
        <dbReference type="ARBA" id="ARBA00022692"/>
    </source>
</evidence>
<dbReference type="PANTHER" id="PTHR30026:SF22">
    <property type="entry name" value="OUTER MEMBRANE EFFLUX PROTEIN"/>
    <property type="match status" value="1"/>
</dbReference>
<feature type="signal peptide" evidence="8">
    <location>
        <begin position="1"/>
        <end position="21"/>
    </location>
</feature>
<keyword evidence="3" id="KW-0813">Transport</keyword>
<comment type="subcellular location">
    <subcellularLocation>
        <location evidence="1">Cell outer membrane</location>
    </subcellularLocation>
</comment>
<dbReference type="Gene3D" id="1.20.1600.10">
    <property type="entry name" value="Outer membrane efflux proteins (OEP)"/>
    <property type="match status" value="1"/>
</dbReference>
<dbReference type="PANTHER" id="PTHR30026">
    <property type="entry name" value="OUTER MEMBRANE PROTEIN TOLC"/>
    <property type="match status" value="1"/>
</dbReference>
<accession>A0ABS3KWD1</accession>
<name>A0ABS3KWD1_9PROT</name>
<evidence type="ECO:0000313" key="10">
    <source>
        <dbReference type="EMBL" id="MBO1081781.1"/>
    </source>
</evidence>
<keyword evidence="6" id="KW-0472">Membrane</keyword>
<evidence type="ECO:0000256" key="7">
    <source>
        <dbReference type="ARBA" id="ARBA00023237"/>
    </source>
</evidence>
<evidence type="ECO:0000313" key="11">
    <source>
        <dbReference type="Proteomes" id="UP001518989"/>
    </source>
</evidence>
<proteinExistence type="inferred from homology"/>
<evidence type="ECO:0000313" key="9">
    <source>
        <dbReference type="EMBL" id="MBO1079110.1"/>
    </source>
</evidence>
<dbReference type="Pfam" id="PF02321">
    <property type="entry name" value="OEP"/>
    <property type="match status" value="1"/>
</dbReference>
<evidence type="ECO:0000256" key="3">
    <source>
        <dbReference type="ARBA" id="ARBA00022448"/>
    </source>
</evidence>
<dbReference type="SUPFAM" id="SSF56954">
    <property type="entry name" value="Outer membrane efflux proteins (OEP)"/>
    <property type="match status" value="1"/>
</dbReference>
<dbReference type="InterPro" id="IPR003423">
    <property type="entry name" value="OMP_efflux"/>
</dbReference>
<keyword evidence="7" id="KW-0998">Cell outer membrane</keyword>
<evidence type="ECO:0000256" key="8">
    <source>
        <dbReference type="SAM" id="SignalP"/>
    </source>
</evidence>
<dbReference type="InterPro" id="IPR051906">
    <property type="entry name" value="TolC-like"/>
</dbReference>
<reference evidence="10 11" key="1">
    <citation type="submission" date="2020-09" db="EMBL/GenBank/DDBJ databases">
        <title>Roseomonas.</title>
        <authorList>
            <person name="Zhu W."/>
        </authorList>
    </citation>
    <scope>NUCLEOTIDE SEQUENCE [LARGE SCALE GENOMIC DNA]</scope>
    <source>
        <strain evidence="10 11">573</strain>
    </source>
</reference>
<comment type="caution">
    <text evidence="10">The sequence shown here is derived from an EMBL/GenBank/DDBJ whole genome shotgun (WGS) entry which is preliminary data.</text>
</comment>
<protein>
    <submittedName>
        <fullName evidence="10">TolC family protein</fullName>
    </submittedName>
</protein>
<dbReference type="EMBL" id="JACTNG010000003">
    <property type="protein sequence ID" value="MBO1079110.1"/>
    <property type="molecule type" value="Genomic_DNA"/>
</dbReference>
<feature type="chain" id="PRO_5045032105" evidence="8">
    <location>
        <begin position="22"/>
        <end position="156"/>
    </location>
</feature>
<dbReference type="RefSeq" id="WP_207416568.1">
    <property type="nucleotide sequence ID" value="NZ_JACTNG010000003.1"/>
</dbReference>
<evidence type="ECO:0000256" key="6">
    <source>
        <dbReference type="ARBA" id="ARBA00023136"/>
    </source>
</evidence>
<evidence type="ECO:0000256" key="4">
    <source>
        <dbReference type="ARBA" id="ARBA00022452"/>
    </source>
</evidence>
<comment type="similarity">
    <text evidence="2">Belongs to the outer membrane factor (OMF) (TC 1.B.17) family.</text>
</comment>
<keyword evidence="4" id="KW-1134">Transmembrane beta strand</keyword>
<evidence type="ECO:0000256" key="2">
    <source>
        <dbReference type="ARBA" id="ARBA00007613"/>
    </source>
</evidence>
<keyword evidence="8" id="KW-0732">Signal</keyword>
<keyword evidence="11" id="KW-1185">Reference proteome</keyword>
<sequence length="156" mass="16652">MMKSVSASVMLVMMLGGVARGQTLQDALSAAYANNPTLQTSRAQLRVVDENVPQALAGWRPSVTLSGSAGYNQGTARSRGIYGDTDRQIGSGTATVTQPLYNGGRTVAGTRRAENQVLAQRARLLATEQQVLSDTVQAYVAVIRDQETLRLNVNNV</sequence>
<organism evidence="10 11">
    <name type="scientific">Roseomonas haemaphysalidis</name>
    <dbReference type="NCBI Taxonomy" id="2768162"/>
    <lineage>
        <taxon>Bacteria</taxon>
        <taxon>Pseudomonadati</taxon>
        <taxon>Pseudomonadota</taxon>
        <taxon>Alphaproteobacteria</taxon>
        <taxon>Acetobacterales</taxon>
        <taxon>Roseomonadaceae</taxon>
        <taxon>Roseomonas</taxon>
    </lineage>
</organism>
<dbReference type="EMBL" id="JACTNG010000020">
    <property type="protein sequence ID" value="MBO1081781.1"/>
    <property type="molecule type" value="Genomic_DNA"/>
</dbReference>
<keyword evidence="5" id="KW-0812">Transmembrane</keyword>
<feature type="non-terminal residue" evidence="10">
    <location>
        <position position="156"/>
    </location>
</feature>